<comment type="caution">
    <text evidence="1">The sequence shown here is derived from an EMBL/GenBank/DDBJ whole genome shotgun (WGS) entry which is preliminary data.</text>
</comment>
<organism evidence="1 2">
    <name type="scientific">Lindgomyces ingoldianus</name>
    <dbReference type="NCBI Taxonomy" id="673940"/>
    <lineage>
        <taxon>Eukaryota</taxon>
        <taxon>Fungi</taxon>
        <taxon>Dikarya</taxon>
        <taxon>Ascomycota</taxon>
        <taxon>Pezizomycotina</taxon>
        <taxon>Dothideomycetes</taxon>
        <taxon>Pleosporomycetidae</taxon>
        <taxon>Pleosporales</taxon>
        <taxon>Lindgomycetaceae</taxon>
        <taxon>Lindgomyces</taxon>
    </lineage>
</organism>
<evidence type="ECO:0000313" key="1">
    <source>
        <dbReference type="EMBL" id="KAF2468690.1"/>
    </source>
</evidence>
<accession>A0ACB6QP94</accession>
<name>A0ACB6QP94_9PLEO</name>
<proteinExistence type="predicted"/>
<keyword evidence="2" id="KW-1185">Reference proteome</keyword>
<sequence>MTAQDTGILLRVTEQLKEAKDLADDWTGKTDAKERRKIQNRLHQRAWRRRKAATQPSATSSGREWHQVTDNASPKACEPNAVSEALAQATTAFIPQPSACPATAVGPTLIPSKKPVQRIPLSIHELMSVNLAESSSPMPPTNKQHPPLIHPVIPYLKPLGCLTQSDIPPFRFPLSPDHYLITLIQYNVLRASITNHAIVSIMHTIPAECRAALTIQLLPRPTTLPPSLLPTPLQKSTIHAPWIDAVPSPPLRDNLIQHYGTWDVDDWCEDVMGGLYEGFDDCKQRGMLVWGDPWREESWEFSEGFVEKWGWMLKGCRELVEATNRWRESRGEERLVVEV</sequence>
<dbReference type="EMBL" id="MU003514">
    <property type="protein sequence ID" value="KAF2468690.1"/>
    <property type="molecule type" value="Genomic_DNA"/>
</dbReference>
<protein>
    <submittedName>
        <fullName evidence="1">Uncharacterized protein</fullName>
    </submittedName>
</protein>
<gene>
    <name evidence="1" type="ORF">BDR25DRAFT_343988</name>
</gene>
<reference evidence="1" key="1">
    <citation type="journal article" date="2020" name="Stud. Mycol.">
        <title>101 Dothideomycetes genomes: a test case for predicting lifestyles and emergence of pathogens.</title>
        <authorList>
            <person name="Haridas S."/>
            <person name="Albert R."/>
            <person name="Binder M."/>
            <person name="Bloem J."/>
            <person name="Labutti K."/>
            <person name="Salamov A."/>
            <person name="Andreopoulos B."/>
            <person name="Baker S."/>
            <person name="Barry K."/>
            <person name="Bills G."/>
            <person name="Bluhm B."/>
            <person name="Cannon C."/>
            <person name="Castanera R."/>
            <person name="Culley D."/>
            <person name="Daum C."/>
            <person name="Ezra D."/>
            <person name="Gonzalez J."/>
            <person name="Henrissat B."/>
            <person name="Kuo A."/>
            <person name="Liang C."/>
            <person name="Lipzen A."/>
            <person name="Lutzoni F."/>
            <person name="Magnuson J."/>
            <person name="Mondo S."/>
            <person name="Nolan M."/>
            <person name="Ohm R."/>
            <person name="Pangilinan J."/>
            <person name="Park H.-J."/>
            <person name="Ramirez L."/>
            <person name="Alfaro M."/>
            <person name="Sun H."/>
            <person name="Tritt A."/>
            <person name="Yoshinaga Y."/>
            <person name="Zwiers L.-H."/>
            <person name="Turgeon B."/>
            <person name="Goodwin S."/>
            <person name="Spatafora J."/>
            <person name="Crous P."/>
            <person name="Grigoriev I."/>
        </authorList>
    </citation>
    <scope>NUCLEOTIDE SEQUENCE</scope>
    <source>
        <strain evidence="1">ATCC 200398</strain>
    </source>
</reference>
<dbReference type="Proteomes" id="UP000799755">
    <property type="component" value="Unassembled WGS sequence"/>
</dbReference>
<evidence type="ECO:0000313" key="2">
    <source>
        <dbReference type="Proteomes" id="UP000799755"/>
    </source>
</evidence>